<dbReference type="PANTHER" id="PTHR22940">
    <property type="entry name" value="TIMEOUT/TIMELESS-2"/>
    <property type="match status" value="1"/>
</dbReference>
<dbReference type="Pfam" id="PF26019">
    <property type="entry name" value="HTH_TIMELESS"/>
    <property type="match status" value="1"/>
</dbReference>
<dbReference type="GO" id="GO:0043111">
    <property type="term" value="P:replication fork arrest"/>
    <property type="evidence" value="ECO:0007669"/>
    <property type="project" value="TreeGrafter"/>
</dbReference>
<feature type="region of interest" description="Disordered" evidence="1">
    <location>
        <begin position="432"/>
        <end position="457"/>
    </location>
</feature>
<dbReference type="AlphaFoldDB" id="A0A0R3WQQ5"/>
<dbReference type="GO" id="GO:0006281">
    <property type="term" value="P:DNA repair"/>
    <property type="evidence" value="ECO:0007669"/>
    <property type="project" value="TreeGrafter"/>
</dbReference>
<feature type="region of interest" description="Disordered" evidence="1">
    <location>
        <begin position="270"/>
        <end position="419"/>
    </location>
</feature>
<evidence type="ECO:0000313" key="2">
    <source>
        <dbReference type="WBParaSite" id="TTAC_0000309501-mRNA-1"/>
    </source>
</evidence>
<reference evidence="2" key="1">
    <citation type="submission" date="2017-02" db="UniProtKB">
        <authorList>
            <consortium name="WormBaseParasite"/>
        </authorList>
    </citation>
    <scope>IDENTIFICATION</scope>
</reference>
<feature type="compositionally biased region" description="Basic residues" evidence="1">
    <location>
        <begin position="295"/>
        <end position="310"/>
    </location>
</feature>
<sequence length="457" mass="52698">LLLANYALNPPLTNRHLVHLLHKIAVKQHLPGVLFQLRLFHVFQTIIEDPVVGKLDEFKEMLCFIKYILRKFFATFERSHLVAVEALFLKSTREAAEAHNGYGTYESGHKKFHWTTELDKELDQLFEAYRYDPVPKGEDLVDVLKRNLSDPGVTRRQIIMRLIYLGKVASAKNLKMMTIRSGERGVVRRSQRPPWSEEEINLLHSLFLEHNGSSHRLDDVMTELRLEYEQKVRQENDETPVTAVLRSRREVKKKLMELGLVEDLSDFGHHRRQARQRRNGEMQLETLDGGISRVAKVKRSSHRRRWRSRQHNSSPELLLGADERFSDEVYQEPTNFENVDTTSEEEHRSSKESELPMHSDSEASSKEDSDVPIQRASALPPHAVSSEDVETSPPVSYKKRRRVALEDNKDSVDEFADDDTLDVEISRAIQEAKNASGNSVGASPRRIRVFDDSDEDC</sequence>
<protein>
    <submittedName>
        <fullName evidence="2">TIMELESS_C domain-containing protein</fullName>
    </submittedName>
</protein>
<dbReference type="GO" id="GO:0003677">
    <property type="term" value="F:DNA binding"/>
    <property type="evidence" value="ECO:0007669"/>
    <property type="project" value="TreeGrafter"/>
</dbReference>
<name>A0A0R3WQQ5_HYDTA</name>
<feature type="compositionally biased region" description="Polar residues" evidence="1">
    <location>
        <begin position="332"/>
        <end position="341"/>
    </location>
</feature>
<dbReference type="WBParaSite" id="TTAC_0000309501-mRNA-1">
    <property type="protein sequence ID" value="TTAC_0000309501-mRNA-1"/>
    <property type="gene ID" value="TTAC_0000309501"/>
</dbReference>
<organism evidence="2">
    <name type="scientific">Hydatigena taeniaeformis</name>
    <name type="common">Feline tapeworm</name>
    <name type="synonym">Taenia taeniaeformis</name>
    <dbReference type="NCBI Taxonomy" id="6205"/>
    <lineage>
        <taxon>Eukaryota</taxon>
        <taxon>Metazoa</taxon>
        <taxon>Spiralia</taxon>
        <taxon>Lophotrochozoa</taxon>
        <taxon>Platyhelminthes</taxon>
        <taxon>Cestoda</taxon>
        <taxon>Eucestoda</taxon>
        <taxon>Cyclophyllidea</taxon>
        <taxon>Taeniidae</taxon>
        <taxon>Hydatigera</taxon>
    </lineage>
</organism>
<dbReference type="STRING" id="6205.A0A0R3WQQ5"/>
<accession>A0A0R3WQQ5</accession>
<evidence type="ECO:0000256" key="1">
    <source>
        <dbReference type="SAM" id="MobiDB-lite"/>
    </source>
</evidence>
<dbReference type="PANTHER" id="PTHR22940:SF4">
    <property type="entry name" value="PROTEIN TIMELESS HOMOLOG"/>
    <property type="match status" value="1"/>
</dbReference>
<proteinExistence type="predicted"/>
<dbReference type="InterPro" id="IPR044998">
    <property type="entry name" value="Timeless"/>
</dbReference>
<dbReference type="GO" id="GO:0031298">
    <property type="term" value="C:replication fork protection complex"/>
    <property type="evidence" value="ECO:0007669"/>
    <property type="project" value="TreeGrafter"/>
</dbReference>
<feature type="compositionally biased region" description="Basic and acidic residues" evidence="1">
    <location>
        <begin position="403"/>
        <end position="412"/>
    </location>
</feature>
<feature type="compositionally biased region" description="Basic and acidic residues" evidence="1">
    <location>
        <begin position="344"/>
        <end position="369"/>
    </location>
</feature>
<dbReference type="GO" id="GO:0000076">
    <property type="term" value="P:DNA replication checkpoint signaling"/>
    <property type="evidence" value="ECO:0007669"/>
    <property type="project" value="TreeGrafter"/>
</dbReference>